<dbReference type="PROSITE" id="PS00141">
    <property type="entry name" value="ASP_PROTEASE"/>
    <property type="match status" value="1"/>
</dbReference>
<evidence type="ECO:0000313" key="3">
    <source>
        <dbReference type="EMBL" id="CAB0004005.1"/>
    </source>
</evidence>
<feature type="domain" description="Peptidase A1" evidence="2">
    <location>
        <begin position="1"/>
        <end position="32"/>
    </location>
</feature>
<dbReference type="OrthoDB" id="6624667at2759"/>
<comment type="similarity">
    <text evidence="1">Belongs to the peptidase A1 family.</text>
</comment>
<dbReference type="InterPro" id="IPR033121">
    <property type="entry name" value="PEPTIDASE_A1"/>
</dbReference>
<dbReference type="Proteomes" id="UP000479000">
    <property type="component" value="Unassembled WGS sequence"/>
</dbReference>
<protein>
    <recommendedName>
        <fullName evidence="2">Peptidase A1 domain-containing protein</fullName>
    </recommendedName>
</protein>
<dbReference type="GO" id="GO:0004190">
    <property type="term" value="F:aspartic-type endopeptidase activity"/>
    <property type="evidence" value="ECO:0007669"/>
    <property type="project" value="InterPro"/>
</dbReference>
<dbReference type="Gene3D" id="2.40.70.10">
    <property type="entry name" value="Acid Proteases"/>
    <property type="match status" value="2"/>
</dbReference>
<dbReference type="InterPro" id="IPR001969">
    <property type="entry name" value="Aspartic_peptidase_AS"/>
</dbReference>
<sequence>MDLPMIDWILGDVFIGKFYTVFDATNQQVGFGRILRRNNVGHSSAKIQSHIRHRIVQFMDNVPTMQLVQHSVFVLNSDKTVIGCANGCRAVADTGTSLIIGPMADVDKINSAIGIASTVG</sequence>
<dbReference type="PROSITE" id="PS51767">
    <property type="entry name" value="PEPTIDASE_A1"/>
    <property type="match status" value="1"/>
</dbReference>
<dbReference type="PANTHER" id="PTHR47966">
    <property type="entry name" value="BETA-SITE APP-CLEAVING ENZYME, ISOFORM A-RELATED"/>
    <property type="match status" value="1"/>
</dbReference>
<proteinExistence type="inferred from homology"/>
<reference evidence="3 4" key="1">
    <citation type="submission" date="2020-02" db="EMBL/GenBank/DDBJ databases">
        <authorList>
            <person name="Ferguson B K."/>
        </authorList>
    </citation>
    <scope>NUCLEOTIDE SEQUENCE [LARGE SCALE GENOMIC DNA]</scope>
</reference>
<keyword evidence="4" id="KW-1185">Reference proteome</keyword>
<accession>A0A6H5GLQ7</accession>
<dbReference type="GO" id="GO:0005764">
    <property type="term" value="C:lysosome"/>
    <property type="evidence" value="ECO:0007669"/>
    <property type="project" value="TreeGrafter"/>
</dbReference>
<dbReference type="EMBL" id="CADCXU010014323">
    <property type="protein sequence ID" value="CAB0004005.1"/>
    <property type="molecule type" value="Genomic_DNA"/>
</dbReference>
<name>A0A6H5GLQ7_9HEMI</name>
<evidence type="ECO:0000259" key="2">
    <source>
        <dbReference type="PROSITE" id="PS51767"/>
    </source>
</evidence>
<dbReference type="GO" id="GO:0006508">
    <property type="term" value="P:proteolysis"/>
    <property type="evidence" value="ECO:0007669"/>
    <property type="project" value="InterPro"/>
</dbReference>
<dbReference type="InterPro" id="IPR001461">
    <property type="entry name" value="Aspartic_peptidase_A1"/>
</dbReference>
<dbReference type="Pfam" id="PF00026">
    <property type="entry name" value="Asp"/>
    <property type="match status" value="2"/>
</dbReference>
<gene>
    <name evidence="3" type="ORF">NTEN_LOCUS9482</name>
</gene>
<evidence type="ECO:0000313" key="4">
    <source>
        <dbReference type="Proteomes" id="UP000479000"/>
    </source>
</evidence>
<dbReference type="AlphaFoldDB" id="A0A6H5GLQ7"/>
<feature type="non-terminal residue" evidence="3">
    <location>
        <position position="120"/>
    </location>
</feature>
<dbReference type="InterPro" id="IPR021109">
    <property type="entry name" value="Peptidase_aspartic_dom_sf"/>
</dbReference>
<dbReference type="SUPFAM" id="SSF50630">
    <property type="entry name" value="Acid proteases"/>
    <property type="match status" value="2"/>
</dbReference>
<dbReference type="PANTHER" id="PTHR47966:SF51">
    <property type="entry name" value="BETA-SITE APP-CLEAVING ENZYME, ISOFORM A-RELATED"/>
    <property type="match status" value="1"/>
</dbReference>
<organism evidence="3 4">
    <name type="scientific">Nesidiocoris tenuis</name>
    <dbReference type="NCBI Taxonomy" id="355587"/>
    <lineage>
        <taxon>Eukaryota</taxon>
        <taxon>Metazoa</taxon>
        <taxon>Ecdysozoa</taxon>
        <taxon>Arthropoda</taxon>
        <taxon>Hexapoda</taxon>
        <taxon>Insecta</taxon>
        <taxon>Pterygota</taxon>
        <taxon>Neoptera</taxon>
        <taxon>Paraneoptera</taxon>
        <taxon>Hemiptera</taxon>
        <taxon>Heteroptera</taxon>
        <taxon>Panheteroptera</taxon>
        <taxon>Cimicomorpha</taxon>
        <taxon>Miridae</taxon>
        <taxon>Dicyphina</taxon>
        <taxon>Nesidiocoris</taxon>
    </lineage>
</organism>
<evidence type="ECO:0000256" key="1">
    <source>
        <dbReference type="ARBA" id="ARBA00007447"/>
    </source>
</evidence>